<keyword evidence="4 5" id="KW-0539">Nucleus</keyword>
<sequence length="64" mass="7822">RKRRKMKFDKQNDEWWRRHGYKHVNDDNDIPIIEAKTSDVVDAKGEEKRLLQDVLKHGYIKEFP</sequence>
<feature type="non-terminal residue" evidence="6">
    <location>
        <position position="64"/>
    </location>
</feature>
<evidence type="ECO:0000256" key="5">
    <source>
        <dbReference type="RuleBase" id="RU364132"/>
    </source>
</evidence>
<evidence type="ECO:0000313" key="7">
    <source>
        <dbReference type="Proteomes" id="UP001497522"/>
    </source>
</evidence>
<dbReference type="Pfam" id="PF04939">
    <property type="entry name" value="RRS1"/>
    <property type="match status" value="1"/>
</dbReference>
<evidence type="ECO:0000256" key="3">
    <source>
        <dbReference type="ARBA" id="ARBA00022517"/>
    </source>
</evidence>
<gene>
    <name evidence="6" type="ORF">CSSPJE1EN2_LOCUS8753</name>
</gene>
<protein>
    <recommendedName>
        <fullName evidence="5">Ribosome biogenesis regulatory protein</fullName>
    </recommendedName>
</protein>
<reference evidence="6" key="1">
    <citation type="submission" date="2024-03" db="EMBL/GenBank/DDBJ databases">
        <authorList>
            <consortium name="ELIXIR-Norway"/>
            <consortium name="Elixir Norway"/>
        </authorList>
    </citation>
    <scope>NUCLEOTIDE SEQUENCE</scope>
</reference>
<evidence type="ECO:0000256" key="2">
    <source>
        <dbReference type="ARBA" id="ARBA00010077"/>
    </source>
</evidence>
<proteinExistence type="inferred from homology"/>
<accession>A0ABP1AT50</accession>
<evidence type="ECO:0000256" key="1">
    <source>
        <dbReference type="ARBA" id="ARBA00004123"/>
    </source>
</evidence>
<name>A0ABP1AT50_9BRYO</name>
<dbReference type="EMBL" id="OZ023716">
    <property type="protein sequence ID" value="CAK9865758.1"/>
    <property type="molecule type" value="Genomic_DNA"/>
</dbReference>
<keyword evidence="7" id="KW-1185">Reference proteome</keyword>
<evidence type="ECO:0000256" key="4">
    <source>
        <dbReference type="ARBA" id="ARBA00023242"/>
    </source>
</evidence>
<comment type="function">
    <text evidence="5">Involved in ribosomal large subunit assembly.</text>
</comment>
<dbReference type="Proteomes" id="UP001497522">
    <property type="component" value="Chromosome 15"/>
</dbReference>
<organism evidence="6 7">
    <name type="scientific">Sphagnum jensenii</name>
    <dbReference type="NCBI Taxonomy" id="128206"/>
    <lineage>
        <taxon>Eukaryota</taxon>
        <taxon>Viridiplantae</taxon>
        <taxon>Streptophyta</taxon>
        <taxon>Embryophyta</taxon>
        <taxon>Bryophyta</taxon>
        <taxon>Sphagnophytina</taxon>
        <taxon>Sphagnopsida</taxon>
        <taxon>Sphagnales</taxon>
        <taxon>Sphagnaceae</taxon>
        <taxon>Sphagnum</taxon>
    </lineage>
</organism>
<dbReference type="InterPro" id="IPR007023">
    <property type="entry name" value="Ribosom_reg"/>
</dbReference>
<comment type="similarity">
    <text evidence="2 5">Belongs to the RRS1 family.</text>
</comment>
<comment type="subcellular location">
    <subcellularLocation>
        <location evidence="1 5">Nucleus</location>
    </subcellularLocation>
</comment>
<evidence type="ECO:0000313" key="6">
    <source>
        <dbReference type="EMBL" id="CAK9865758.1"/>
    </source>
</evidence>
<keyword evidence="3 5" id="KW-0690">Ribosome biogenesis</keyword>